<dbReference type="Gene3D" id="1.10.10.10">
    <property type="entry name" value="Winged helix-like DNA-binding domain superfamily/Winged helix DNA-binding domain"/>
    <property type="match status" value="1"/>
</dbReference>
<dbReference type="SUPFAM" id="SSF46785">
    <property type="entry name" value="Winged helix' DNA-binding domain"/>
    <property type="match status" value="1"/>
</dbReference>
<dbReference type="Proteomes" id="UP001241848">
    <property type="component" value="Unassembled WGS sequence"/>
</dbReference>
<keyword evidence="1" id="KW-0805">Transcription regulation</keyword>
<organism evidence="5 6">
    <name type="scientific">Paenibacillus zeirhizosphaerae</name>
    <dbReference type="NCBI Taxonomy" id="2987519"/>
    <lineage>
        <taxon>Bacteria</taxon>
        <taxon>Bacillati</taxon>
        <taxon>Bacillota</taxon>
        <taxon>Bacilli</taxon>
        <taxon>Bacillales</taxon>
        <taxon>Paenibacillaceae</taxon>
        <taxon>Paenibacillus</taxon>
    </lineage>
</organism>
<gene>
    <name evidence="5" type="ORF">OIN60_03000</name>
</gene>
<keyword evidence="2" id="KW-0238">DNA-binding</keyword>
<dbReference type="InterPro" id="IPR002577">
    <property type="entry name" value="HTH_HxlR"/>
</dbReference>
<protein>
    <submittedName>
        <fullName evidence="5">Winged helix-turn-helix transcriptional regulator</fullName>
    </submittedName>
</protein>
<evidence type="ECO:0000256" key="3">
    <source>
        <dbReference type="ARBA" id="ARBA00023163"/>
    </source>
</evidence>
<dbReference type="PANTHER" id="PTHR33204">
    <property type="entry name" value="TRANSCRIPTIONAL REGULATOR, MARR FAMILY"/>
    <property type="match status" value="1"/>
</dbReference>
<dbReference type="InterPro" id="IPR036390">
    <property type="entry name" value="WH_DNA-bd_sf"/>
</dbReference>
<name>A0ABT9FM23_9BACL</name>
<evidence type="ECO:0000313" key="6">
    <source>
        <dbReference type="Proteomes" id="UP001241848"/>
    </source>
</evidence>
<evidence type="ECO:0000256" key="2">
    <source>
        <dbReference type="ARBA" id="ARBA00023125"/>
    </source>
</evidence>
<accession>A0ABT9FM23</accession>
<dbReference type="PROSITE" id="PS51118">
    <property type="entry name" value="HTH_HXLR"/>
    <property type="match status" value="1"/>
</dbReference>
<keyword evidence="6" id="KW-1185">Reference proteome</keyword>
<evidence type="ECO:0000313" key="5">
    <source>
        <dbReference type="EMBL" id="MDP4095758.1"/>
    </source>
</evidence>
<dbReference type="InterPro" id="IPR036388">
    <property type="entry name" value="WH-like_DNA-bd_sf"/>
</dbReference>
<proteinExistence type="predicted"/>
<reference evidence="5 6" key="1">
    <citation type="submission" date="2022-10" db="EMBL/GenBank/DDBJ databases">
        <title>Paenibacillus description and whole genome data of maize root bacterial community.</title>
        <authorList>
            <person name="Marton D."/>
            <person name="Farkas M."/>
            <person name="Cserhati M."/>
        </authorList>
    </citation>
    <scope>NUCLEOTIDE SEQUENCE [LARGE SCALE GENOMIC DNA]</scope>
    <source>
        <strain evidence="5 6">P96</strain>
    </source>
</reference>
<dbReference type="Pfam" id="PF01638">
    <property type="entry name" value="HxlR"/>
    <property type="match status" value="1"/>
</dbReference>
<keyword evidence="3" id="KW-0804">Transcription</keyword>
<evidence type="ECO:0000256" key="1">
    <source>
        <dbReference type="ARBA" id="ARBA00023015"/>
    </source>
</evidence>
<dbReference type="PANTHER" id="PTHR33204:SF29">
    <property type="entry name" value="TRANSCRIPTIONAL REGULATOR"/>
    <property type="match status" value="1"/>
</dbReference>
<feature type="domain" description="HTH hxlR-type" evidence="4">
    <location>
        <begin position="1"/>
        <end position="50"/>
    </location>
</feature>
<comment type="caution">
    <text evidence="5">The sequence shown here is derived from an EMBL/GenBank/DDBJ whole genome shotgun (WGS) entry which is preliminary data.</text>
</comment>
<dbReference type="RefSeq" id="WP_305753396.1">
    <property type="nucleotide sequence ID" value="NZ_JAPCKK010000006.1"/>
</dbReference>
<sequence length="61" mass="6963">MLEEDGLVIRNVIPDNPPKVEYSMAPYGETLVPMFDAMFEWGANHRRRKAQSEKKLSGKPS</sequence>
<evidence type="ECO:0000259" key="4">
    <source>
        <dbReference type="PROSITE" id="PS51118"/>
    </source>
</evidence>
<dbReference type="EMBL" id="JAPCKK010000006">
    <property type="protein sequence ID" value="MDP4095758.1"/>
    <property type="molecule type" value="Genomic_DNA"/>
</dbReference>